<name>A0AAV0W7T8_9HEMI</name>
<sequence>MHYQNFNDFDIESSFQEDENVVIDKPFIPAKHPKSTSPPPVRSTFKAPSDLSREEQLLSTVVHLDNGTTGYLITLNKTTGSWSCHACYPFKVPSLSLLEEHLTNKMHLLEMGKSCFPAKNFIRACSETGISVGMPSMVSGEPIPPGMEDEVDNVLARIQATLDSIFIPLIGIEFILELLPSEPTEEPRYMCALCDKRGDPRTFPNHLRSFNHHMAYLRRYFRSLASALEKLNKVSSKGFQELVFHVIGKIEETYGRMKPIVVDASLFDLSTEKIKILRQVNNGKHIMENPEDLWMLDMIKSEFVENPSLLQEKFPLKKVTEKNKRDEEEKQKAIKAETTFNKNPRIAVNKSQLRPKNDKEESDSDIEFVDIKPNTDFKPRKRISSRDSKDRRRRSPPRRHRRSRSPVRHKSRTRSKTPVMVRPRSRSRSLGRSRSRSRSPYYNRNNKYSSHRRRYRSRERDESYRRQISPSPNVHHMHSMSGYVSGHPHPRMFYAAPYMSFPRPFMRFPPPSRPRFYSPDMYSAEYHTEKERNSSKRKRLIQEYEKAVEEMKIEMEKKLSYHEKNPENHPLYPDEWKKFWNRRFKELQMEGKDPNTYDFKPEWILSWSKRTQEMHDEEINEKMEKLKSKILGDINMDKSSSESPSRDSPPLKDKKLIIDSKHSWHNIPVSEVFEKDSDIVINKPSNDKKPRVAGASPINSDSEDSINEINDNNKPREKIKIENPLNVITVLRQLSVLESQLGLLAPKIVDLLSKGLVMEKIEPKSSIKLLTPDNCVMFETVKEKLKGQLLAGVVKRSLVNATMFSIRNIEKLMQLAPKFIPTSSMLNSTPTSIPTPVPTPIHAPIPIPKTAPIIVPGVGVIDKMAIAQQITQALLAQGRVDVSQNDLETLINAVVGMAQSGDNIQGAKNLLANINNGDVMKTAYEEVNKKEEVEKINLDQLSQGDIINLLKNFRDLNTDEQDGLITYLKKLGEKKPEEVKKLRKYIDMGPSNLKEVSSMFKEDDDDDDDNYELSEVCKAVTEKVSEQKDEDVNNMTVNFEITEEQQKLLSSIKHFLPEIKSDYSLEPTNTQMQTTPDQSFYKSPDNEPHTTSYSLDPYSAKKSETNYSPQPSTSTTFLTDQPEKYNVPQEKPSKYNKPQEQPNKYSKTQDQLKKYNKKQEQPSKYNLPQEPPNKYPMSQEQPSKYNISQEPPNKYNISQELPNKYNVSQEPTNKYVSQDPPNKYMSQDLPNKYSVSQEPPNKYTVSQEPPNKYNIPQEEPNEYNIPQEEPNEYNTEEQSNEYNISPEKPDPYSANQVDNYNDPYSQNRSNNYYQGQQQDFYNNYHQNTSSYYKGKKTYKTNNTYPETYQPPRVTNNTYPDTYQTPRENNRNNRFNRGQNNRFQGRR</sequence>
<feature type="region of interest" description="Disordered" evidence="2">
    <location>
        <begin position="28"/>
        <end position="49"/>
    </location>
</feature>
<feature type="region of interest" description="Disordered" evidence="2">
    <location>
        <begin position="1064"/>
        <end position="1311"/>
    </location>
</feature>
<evidence type="ECO:0000313" key="3">
    <source>
        <dbReference type="EMBL" id="CAI6351850.1"/>
    </source>
</evidence>
<accession>A0AAV0W7T8</accession>
<proteinExistence type="predicted"/>
<keyword evidence="4" id="KW-1185">Reference proteome</keyword>
<comment type="caution">
    <text evidence="3">The sequence shown here is derived from an EMBL/GenBank/DDBJ whole genome shotgun (WGS) entry which is preliminary data.</text>
</comment>
<dbReference type="Proteomes" id="UP001160148">
    <property type="component" value="Unassembled WGS sequence"/>
</dbReference>
<keyword evidence="1" id="KW-0175">Coiled coil</keyword>
<feature type="coiled-coil region" evidence="1">
    <location>
        <begin position="530"/>
        <end position="561"/>
    </location>
</feature>
<evidence type="ECO:0000313" key="4">
    <source>
        <dbReference type="Proteomes" id="UP001160148"/>
    </source>
</evidence>
<feature type="compositionally biased region" description="Basic and acidic residues" evidence="2">
    <location>
        <begin position="1150"/>
        <end position="1161"/>
    </location>
</feature>
<feature type="compositionally biased region" description="Polar residues" evidence="2">
    <location>
        <begin position="1293"/>
        <end position="1311"/>
    </location>
</feature>
<feature type="compositionally biased region" description="Acidic residues" evidence="2">
    <location>
        <begin position="1269"/>
        <end position="1279"/>
    </location>
</feature>
<feature type="compositionally biased region" description="Polar residues" evidence="2">
    <location>
        <begin position="1066"/>
        <end position="1081"/>
    </location>
</feature>
<gene>
    <name evidence="3" type="ORF">MEUPH1_LOCUS8160</name>
</gene>
<reference evidence="3 4" key="1">
    <citation type="submission" date="2023-01" db="EMBL/GenBank/DDBJ databases">
        <authorList>
            <person name="Whitehead M."/>
        </authorList>
    </citation>
    <scope>NUCLEOTIDE SEQUENCE [LARGE SCALE GENOMIC DNA]</scope>
</reference>
<feature type="compositionally biased region" description="Basic and acidic residues" evidence="2">
    <location>
        <begin position="369"/>
        <end position="390"/>
    </location>
</feature>
<feature type="region of interest" description="Disordered" evidence="2">
    <location>
        <begin position="321"/>
        <end position="477"/>
    </location>
</feature>
<feature type="compositionally biased region" description="Basic residues" evidence="2">
    <location>
        <begin position="391"/>
        <end position="415"/>
    </location>
</feature>
<feature type="region of interest" description="Disordered" evidence="2">
    <location>
        <begin position="632"/>
        <end position="653"/>
    </location>
</feature>
<evidence type="ECO:0000256" key="1">
    <source>
        <dbReference type="SAM" id="Coils"/>
    </source>
</evidence>
<dbReference type="EMBL" id="CARXXK010000001">
    <property type="protein sequence ID" value="CAI6351850.1"/>
    <property type="molecule type" value="Genomic_DNA"/>
</dbReference>
<feature type="compositionally biased region" description="Polar residues" evidence="2">
    <location>
        <begin position="1136"/>
        <end position="1149"/>
    </location>
</feature>
<feature type="compositionally biased region" description="Low complexity" evidence="2">
    <location>
        <begin position="438"/>
        <end position="448"/>
    </location>
</feature>
<feature type="compositionally biased region" description="Polar residues" evidence="2">
    <location>
        <begin position="1352"/>
        <end position="1366"/>
    </location>
</feature>
<feature type="compositionally biased region" description="Basic residues" evidence="2">
    <location>
        <begin position="423"/>
        <end position="437"/>
    </location>
</feature>
<feature type="region of interest" description="Disordered" evidence="2">
    <location>
        <begin position="681"/>
        <end position="711"/>
    </location>
</feature>
<feature type="compositionally biased region" description="Basic and acidic residues" evidence="2">
    <location>
        <begin position="321"/>
        <end position="335"/>
    </location>
</feature>
<feature type="compositionally biased region" description="Low complexity" evidence="2">
    <location>
        <begin position="1371"/>
        <end position="1386"/>
    </location>
</feature>
<feature type="compositionally biased region" description="Polar residues" evidence="2">
    <location>
        <begin position="1176"/>
        <end position="1249"/>
    </location>
</feature>
<protein>
    <submittedName>
        <fullName evidence="3">Uncharacterized protein</fullName>
    </submittedName>
</protein>
<feature type="compositionally biased region" description="Polar residues" evidence="2">
    <location>
        <begin position="1105"/>
        <end position="1119"/>
    </location>
</feature>
<evidence type="ECO:0000256" key="2">
    <source>
        <dbReference type="SAM" id="MobiDB-lite"/>
    </source>
</evidence>
<organism evidence="3 4">
    <name type="scientific">Macrosiphum euphorbiae</name>
    <name type="common">potato aphid</name>
    <dbReference type="NCBI Taxonomy" id="13131"/>
    <lineage>
        <taxon>Eukaryota</taxon>
        <taxon>Metazoa</taxon>
        <taxon>Ecdysozoa</taxon>
        <taxon>Arthropoda</taxon>
        <taxon>Hexapoda</taxon>
        <taxon>Insecta</taxon>
        <taxon>Pterygota</taxon>
        <taxon>Neoptera</taxon>
        <taxon>Paraneoptera</taxon>
        <taxon>Hemiptera</taxon>
        <taxon>Sternorrhyncha</taxon>
        <taxon>Aphidomorpha</taxon>
        <taxon>Aphidoidea</taxon>
        <taxon>Aphididae</taxon>
        <taxon>Macrosiphini</taxon>
        <taxon>Macrosiphum</taxon>
    </lineage>
</organism>
<feature type="region of interest" description="Disordered" evidence="2">
    <location>
        <begin position="1335"/>
        <end position="1386"/>
    </location>
</feature>